<dbReference type="PATRIC" id="fig|84022.5.peg.212"/>
<reference evidence="1 2" key="1">
    <citation type="submission" date="2014-10" db="EMBL/GenBank/DDBJ databases">
        <title>Genome sequence of Clostridium aceticum DSM 1496.</title>
        <authorList>
            <person name="Poehlein A."/>
            <person name="Schiel-Bengelsdorf B."/>
            <person name="Gottschalk G."/>
            <person name="Duerre P."/>
            <person name="Daniel R."/>
        </authorList>
    </citation>
    <scope>NUCLEOTIDE SEQUENCE [LARGE SCALE GENOMIC DNA]</scope>
    <source>
        <strain evidence="1 2">DSM 1496</strain>
    </source>
</reference>
<dbReference type="OrthoDB" id="1858124at2"/>
<dbReference type="KEGG" id="cace:CACET_c25050"/>
<accession>A0A0D8I9X1</accession>
<gene>
    <name evidence="1" type="ORF">CACET_c25050</name>
</gene>
<dbReference type="Pfam" id="PF14196">
    <property type="entry name" value="ATC_hydrolase"/>
    <property type="match status" value="1"/>
</dbReference>
<organism evidence="1 2">
    <name type="scientific">Clostridium aceticum</name>
    <dbReference type="NCBI Taxonomy" id="84022"/>
    <lineage>
        <taxon>Bacteria</taxon>
        <taxon>Bacillati</taxon>
        <taxon>Bacillota</taxon>
        <taxon>Clostridia</taxon>
        <taxon>Eubacteriales</taxon>
        <taxon>Clostridiaceae</taxon>
        <taxon>Clostridium</taxon>
    </lineage>
</organism>
<name>A0A0D8I9X1_9CLOT</name>
<dbReference type="RefSeq" id="WP_044824778.1">
    <property type="nucleotide sequence ID" value="NZ_CP009687.1"/>
</dbReference>
<dbReference type="InterPro" id="IPR026002">
    <property type="entry name" value="ATC_hydrolase-like"/>
</dbReference>
<dbReference type="AlphaFoldDB" id="A0A0D8I9X1"/>
<proteinExistence type="predicted"/>
<dbReference type="Proteomes" id="UP000035704">
    <property type="component" value="Chromosome"/>
</dbReference>
<sequence>MSVNQKGDHRKEVVCGIEHHATLFALLAKYAILSAGEEGEKVMVDAITQYGRERGQRMAKNALANGDELNLVNSQAYGEWRPKEGEMENSILRSEDSLVTLATKCAWKDAWEKHNLLEYGKYYCVTIDEAVFNGFRDDFHVDVIKNISWGADCCEFDWKIPMTQEEIKQVQEKKAQLGNSCVKDFNFHTAHLLHTVGNTMKARLGQEGVKAIEAAIEDYVKLFGKEYLDAIQNRYPEK</sequence>
<dbReference type="EMBL" id="CP009687">
    <property type="protein sequence ID" value="AKL95950.1"/>
    <property type="molecule type" value="Genomic_DNA"/>
</dbReference>
<keyword evidence="2" id="KW-1185">Reference proteome</keyword>
<dbReference type="GO" id="GO:0016787">
    <property type="term" value="F:hydrolase activity"/>
    <property type="evidence" value="ECO:0007669"/>
    <property type="project" value="UniProtKB-KW"/>
</dbReference>
<dbReference type="STRING" id="84022.CACET_c25050"/>
<keyword evidence="1" id="KW-0378">Hydrolase</keyword>
<evidence type="ECO:0000313" key="1">
    <source>
        <dbReference type="EMBL" id="AKL95950.1"/>
    </source>
</evidence>
<evidence type="ECO:0000313" key="2">
    <source>
        <dbReference type="Proteomes" id="UP000035704"/>
    </source>
</evidence>
<protein>
    <submittedName>
        <fullName evidence="1">L-2-amino-thiazoline-4-carboxylic acid hydrolase</fullName>
    </submittedName>
</protein>